<dbReference type="AlphaFoldDB" id="A0A1G9V370"/>
<keyword evidence="1" id="KW-0812">Transmembrane</keyword>
<dbReference type="OrthoDB" id="793060at2"/>
<keyword evidence="1" id="KW-0472">Membrane</keyword>
<name>A0A1G9V370_9FLAO</name>
<protein>
    <submittedName>
        <fullName evidence="2">Uncharacterized protein</fullName>
    </submittedName>
</protein>
<dbReference type="STRING" id="192904.SAMN04488514_11283"/>
<dbReference type="RefSeq" id="WP_089893417.1">
    <property type="nucleotide sequence ID" value="NZ_FNGV01000012.1"/>
</dbReference>
<evidence type="ECO:0000256" key="1">
    <source>
        <dbReference type="SAM" id="Phobius"/>
    </source>
</evidence>
<evidence type="ECO:0000313" key="2">
    <source>
        <dbReference type="EMBL" id="SDM66285.1"/>
    </source>
</evidence>
<dbReference type="EMBL" id="FNGV01000012">
    <property type="protein sequence ID" value="SDM66285.1"/>
    <property type="molecule type" value="Genomic_DNA"/>
</dbReference>
<dbReference type="Proteomes" id="UP000199440">
    <property type="component" value="Unassembled WGS sequence"/>
</dbReference>
<proteinExistence type="predicted"/>
<reference evidence="2 3" key="1">
    <citation type="submission" date="2016-10" db="EMBL/GenBank/DDBJ databases">
        <authorList>
            <person name="de Groot N.N."/>
        </authorList>
    </citation>
    <scope>NUCLEOTIDE SEQUENCE [LARGE SCALE GENOMIC DNA]</scope>
    <source>
        <strain evidence="2 3">DSM 19886</strain>
    </source>
</reference>
<sequence>MEIDYNLIIGAIAVIISLIALLYTKSSIKLQKLHNEKSLKPLPMIETGDYEIDIYIKFINKGNGPLIINSIEFISGNKKSESIVNLMNDDLKFEYWNTFYVRNNKEILQSTDEITLLQKKLKSGVSASEKEFLFNLRTFLSQVSVIVEFEDIYNNKSIFKESLNRFSRRLKDKTAISRVDEVGIREK</sequence>
<feature type="transmembrane region" description="Helical" evidence="1">
    <location>
        <begin position="6"/>
        <end position="24"/>
    </location>
</feature>
<accession>A0A1G9V370</accession>
<keyword evidence="3" id="KW-1185">Reference proteome</keyword>
<organism evidence="2 3">
    <name type="scientific">Kriegella aquimaris</name>
    <dbReference type="NCBI Taxonomy" id="192904"/>
    <lineage>
        <taxon>Bacteria</taxon>
        <taxon>Pseudomonadati</taxon>
        <taxon>Bacteroidota</taxon>
        <taxon>Flavobacteriia</taxon>
        <taxon>Flavobacteriales</taxon>
        <taxon>Flavobacteriaceae</taxon>
        <taxon>Kriegella</taxon>
    </lineage>
</organism>
<gene>
    <name evidence="2" type="ORF">SAMN04488514_11283</name>
</gene>
<keyword evidence="1" id="KW-1133">Transmembrane helix</keyword>
<evidence type="ECO:0000313" key="3">
    <source>
        <dbReference type="Proteomes" id="UP000199440"/>
    </source>
</evidence>